<keyword evidence="1" id="KW-0472">Membrane</keyword>
<sequence>MNSPKAFIYSTFLSLNCTLLPSILPRIVYALAKNSALMHQLLGYASHIDTCSTKAPCGALRTRLDKVKNGNFGARSCRSF</sequence>
<dbReference type="AlphaFoldDB" id="A0A3M7QDU5"/>
<feature type="transmembrane region" description="Helical" evidence="1">
    <location>
        <begin position="6"/>
        <end position="29"/>
    </location>
</feature>
<evidence type="ECO:0000313" key="2">
    <source>
        <dbReference type="EMBL" id="RNA09128.1"/>
    </source>
</evidence>
<keyword evidence="3" id="KW-1185">Reference proteome</keyword>
<accession>A0A3M7QDU5</accession>
<keyword evidence="1" id="KW-1133">Transmembrane helix</keyword>
<gene>
    <name evidence="2" type="ORF">BpHYR1_028448</name>
</gene>
<dbReference type="Proteomes" id="UP000276133">
    <property type="component" value="Unassembled WGS sequence"/>
</dbReference>
<name>A0A3M7QDU5_BRAPC</name>
<evidence type="ECO:0000313" key="3">
    <source>
        <dbReference type="Proteomes" id="UP000276133"/>
    </source>
</evidence>
<organism evidence="2 3">
    <name type="scientific">Brachionus plicatilis</name>
    <name type="common">Marine rotifer</name>
    <name type="synonym">Brachionus muelleri</name>
    <dbReference type="NCBI Taxonomy" id="10195"/>
    <lineage>
        <taxon>Eukaryota</taxon>
        <taxon>Metazoa</taxon>
        <taxon>Spiralia</taxon>
        <taxon>Gnathifera</taxon>
        <taxon>Rotifera</taxon>
        <taxon>Eurotatoria</taxon>
        <taxon>Monogononta</taxon>
        <taxon>Pseudotrocha</taxon>
        <taxon>Ploima</taxon>
        <taxon>Brachionidae</taxon>
        <taxon>Brachionus</taxon>
    </lineage>
</organism>
<proteinExistence type="predicted"/>
<keyword evidence="1" id="KW-0812">Transmembrane</keyword>
<reference evidence="2 3" key="1">
    <citation type="journal article" date="2018" name="Sci. Rep.">
        <title>Genomic signatures of local adaptation to the degree of environmental predictability in rotifers.</title>
        <authorList>
            <person name="Franch-Gras L."/>
            <person name="Hahn C."/>
            <person name="Garcia-Roger E.M."/>
            <person name="Carmona M.J."/>
            <person name="Serra M."/>
            <person name="Gomez A."/>
        </authorList>
    </citation>
    <scope>NUCLEOTIDE SEQUENCE [LARGE SCALE GENOMIC DNA]</scope>
    <source>
        <strain evidence="2">HYR1</strain>
    </source>
</reference>
<dbReference type="EMBL" id="REGN01006538">
    <property type="protein sequence ID" value="RNA09128.1"/>
    <property type="molecule type" value="Genomic_DNA"/>
</dbReference>
<comment type="caution">
    <text evidence="2">The sequence shown here is derived from an EMBL/GenBank/DDBJ whole genome shotgun (WGS) entry which is preliminary data.</text>
</comment>
<protein>
    <submittedName>
        <fullName evidence="2">Uncharacterized protein</fullName>
    </submittedName>
</protein>
<evidence type="ECO:0000256" key="1">
    <source>
        <dbReference type="SAM" id="Phobius"/>
    </source>
</evidence>